<dbReference type="AlphaFoldDB" id="A0A2U1JQW0"/>
<dbReference type="Gene3D" id="3.40.50.620">
    <property type="entry name" value="HUPs"/>
    <property type="match status" value="1"/>
</dbReference>
<evidence type="ECO:0000313" key="5">
    <source>
        <dbReference type="Proteomes" id="UP000245998"/>
    </source>
</evidence>
<feature type="domain" description="UspA" evidence="3">
    <location>
        <begin position="3"/>
        <end position="144"/>
    </location>
</feature>
<evidence type="ECO:0000256" key="2">
    <source>
        <dbReference type="PIRNR" id="PIRNR006276"/>
    </source>
</evidence>
<organism evidence="4 5">
    <name type="scientific">Pueribacillus theae</name>
    <dbReference type="NCBI Taxonomy" id="2171751"/>
    <lineage>
        <taxon>Bacteria</taxon>
        <taxon>Bacillati</taxon>
        <taxon>Bacillota</taxon>
        <taxon>Bacilli</taxon>
        <taxon>Bacillales</taxon>
        <taxon>Bacillaceae</taxon>
        <taxon>Pueribacillus</taxon>
    </lineage>
</organism>
<protein>
    <recommendedName>
        <fullName evidence="2">Universal stress protein</fullName>
    </recommendedName>
</protein>
<keyword evidence="2" id="KW-0963">Cytoplasm</keyword>
<sequence>MAYQNIMVAVDGSDAAEAAFNRVLKIAKENEAKLYIAHVVDLRNMATIEFYSPSVDVIDDIKNEREKLLAEYADKAKAQKVDNIETVFRTGNPKLELAVTIPEEYNIDLIVCGATGLNAIGRFLIGSVAEQIVRNATCDVLVVRDN</sequence>
<dbReference type="GO" id="GO:0005737">
    <property type="term" value="C:cytoplasm"/>
    <property type="evidence" value="ECO:0007669"/>
    <property type="project" value="UniProtKB-SubCell"/>
</dbReference>
<keyword evidence="5" id="KW-1185">Reference proteome</keyword>
<name>A0A2U1JQW0_9BACI</name>
<dbReference type="Pfam" id="PF00582">
    <property type="entry name" value="Usp"/>
    <property type="match status" value="1"/>
</dbReference>
<comment type="caution">
    <text evidence="4">The sequence shown here is derived from an EMBL/GenBank/DDBJ whole genome shotgun (WGS) entry which is preliminary data.</text>
</comment>
<comment type="subcellular location">
    <subcellularLocation>
        <location evidence="2">Cytoplasm</location>
    </subcellularLocation>
</comment>
<dbReference type="InterPro" id="IPR014729">
    <property type="entry name" value="Rossmann-like_a/b/a_fold"/>
</dbReference>
<dbReference type="PANTHER" id="PTHR46268:SF6">
    <property type="entry name" value="UNIVERSAL STRESS PROTEIN UP12"/>
    <property type="match status" value="1"/>
</dbReference>
<dbReference type="EMBL" id="QCZG01000051">
    <property type="protein sequence ID" value="PWA07522.1"/>
    <property type="molecule type" value="Genomic_DNA"/>
</dbReference>
<dbReference type="InterPro" id="IPR006016">
    <property type="entry name" value="UspA"/>
</dbReference>
<dbReference type="InterPro" id="IPR006015">
    <property type="entry name" value="Universal_stress_UspA"/>
</dbReference>
<dbReference type="RefSeq" id="WP_116556024.1">
    <property type="nucleotide sequence ID" value="NZ_QCZG01000051.1"/>
</dbReference>
<comment type="similarity">
    <text evidence="1 2">Belongs to the universal stress protein A family.</text>
</comment>
<dbReference type="OrthoDB" id="9789668at2"/>
<evidence type="ECO:0000313" key="4">
    <source>
        <dbReference type="EMBL" id="PWA07522.1"/>
    </source>
</evidence>
<dbReference type="CDD" id="cd00293">
    <property type="entry name" value="USP-like"/>
    <property type="match status" value="1"/>
</dbReference>
<proteinExistence type="inferred from homology"/>
<reference evidence="4 5" key="1">
    <citation type="submission" date="2018-04" db="EMBL/GenBank/DDBJ databases">
        <title>Camelliibacillus theae gen. nov., sp. nov., isolated from Pu'er tea.</title>
        <authorList>
            <person name="Niu L."/>
        </authorList>
    </citation>
    <scope>NUCLEOTIDE SEQUENCE [LARGE SCALE GENOMIC DNA]</scope>
    <source>
        <strain evidence="4 5">T8</strain>
    </source>
</reference>
<dbReference type="Proteomes" id="UP000245998">
    <property type="component" value="Unassembled WGS sequence"/>
</dbReference>
<accession>A0A2U1JQW0</accession>
<dbReference type="SUPFAM" id="SSF52402">
    <property type="entry name" value="Adenine nucleotide alpha hydrolases-like"/>
    <property type="match status" value="1"/>
</dbReference>
<dbReference type="PRINTS" id="PR01438">
    <property type="entry name" value="UNVRSLSTRESS"/>
</dbReference>
<gene>
    <name evidence="4" type="ORF">DCC39_16615</name>
</gene>
<dbReference type="PANTHER" id="PTHR46268">
    <property type="entry name" value="STRESS RESPONSE PROTEIN NHAX"/>
    <property type="match status" value="1"/>
</dbReference>
<evidence type="ECO:0000259" key="3">
    <source>
        <dbReference type="Pfam" id="PF00582"/>
    </source>
</evidence>
<dbReference type="PIRSF" id="PIRSF006276">
    <property type="entry name" value="UspA"/>
    <property type="match status" value="1"/>
</dbReference>
<evidence type="ECO:0000256" key="1">
    <source>
        <dbReference type="ARBA" id="ARBA00008791"/>
    </source>
</evidence>